<comment type="pathway">
    <text evidence="1 10">Cofactor biosynthesis; (R)-pantothenate biosynthesis; (R)-pantoate from 3-methyl-2-oxobutanoate: step 2/2.</text>
</comment>
<evidence type="ECO:0000313" key="13">
    <source>
        <dbReference type="EMBL" id="MFA0813374.1"/>
    </source>
</evidence>
<dbReference type="EC" id="1.1.1.169" evidence="3 10"/>
<comment type="caution">
    <text evidence="13">The sequence shown here is derived from an EMBL/GenBank/DDBJ whole genome shotgun (WGS) entry which is preliminary data.</text>
</comment>
<proteinExistence type="inferred from homology"/>
<dbReference type="PANTHER" id="PTHR21708:SF26">
    <property type="entry name" value="2-DEHYDROPANTOATE 2-REDUCTASE"/>
    <property type="match status" value="1"/>
</dbReference>
<feature type="domain" description="Ketopantoate reductase N-terminal" evidence="11">
    <location>
        <begin position="3"/>
        <end position="150"/>
    </location>
</feature>
<evidence type="ECO:0000256" key="2">
    <source>
        <dbReference type="ARBA" id="ARBA00007870"/>
    </source>
</evidence>
<evidence type="ECO:0000256" key="6">
    <source>
        <dbReference type="ARBA" id="ARBA00022857"/>
    </source>
</evidence>
<evidence type="ECO:0000256" key="7">
    <source>
        <dbReference type="ARBA" id="ARBA00023002"/>
    </source>
</evidence>
<dbReference type="InterPro" id="IPR008927">
    <property type="entry name" value="6-PGluconate_DH-like_C_sf"/>
</dbReference>
<dbReference type="Proteomes" id="UP001569428">
    <property type="component" value="Unassembled WGS sequence"/>
</dbReference>
<dbReference type="NCBIfam" id="TIGR00745">
    <property type="entry name" value="apbA_panE"/>
    <property type="match status" value="1"/>
</dbReference>
<evidence type="ECO:0000259" key="12">
    <source>
        <dbReference type="Pfam" id="PF08546"/>
    </source>
</evidence>
<dbReference type="Gene3D" id="3.40.50.720">
    <property type="entry name" value="NAD(P)-binding Rossmann-like Domain"/>
    <property type="match status" value="1"/>
</dbReference>
<dbReference type="SUPFAM" id="SSF51735">
    <property type="entry name" value="NAD(P)-binding Rossmann-fold domains"/>
    <property type="match status" value="1"/>
</dbReference>
<sequence>MRILVMGAGALGSYFGGYLARAGHRVLFVARGKQLRALRERGLTLLPLEGGSFTIQVDAADTVSPMGVVDLILFCVKTYDTDGAVRLVADAVGESTMVLTLQNGVDSMDSLNAAFGPKAILGGISWVNAAVEEPGVVRHRYPGPLVFGEQNATGSERTQALKKTFMEAGIVAEVRDDIIRAIWEKFVFICAVNGMTALTRLPVGPLLACQESRELFVDIMREVDAVAHQSGIDLADDTVECTLRHMETELPSGVLDTTLGSMYFDISSGRRLELEFLNGSVVRRGRRLGVSTPANGLVYAALKPWIHGRPVLNSV</sequence>
<comment type="similarity">
    <text evidence="2 10">Belongs to the ketopantoate reductase family.</text>
</comment>
<dbReference type="NCBIfam" id="NF005091">
    <property type="entry name" value="PRK06522.2-2"/>
    <property type="match status" value="1"/>
</dbReference>
<organism evidence="13 14">
    <name type="scientific">Microbulbifer epialgicus</name>
    <dbReference type="NCBI Taxonomy" id="393907"/>
    <lineage>
        <taxon>Bacteria</taxon>
        <taxon>Pseudomonadati</taxon>
        <taxon>Pseudomonadota</taxon>
        <taxon>Gammaproteobacteria</taxon>
        <taxon>Cellvibrionales</taxon>
        <taxon>Microbulbiferaceae</taxon>
        <taxon>Microbulbifer</taxon>
    </lineage>
</organism>
<dbReference type="Pfam" id="PF08546">
    <property type="entry name" value="ApbA_C"/>
    <property type="match status" value="1"/>
</dbReference>
<dbReference type="PANTHER" id="PTHR21708">
    <property type="entry name" value="PROBABLE 2-DEHYDROPANTOATE 2-REDUCTASE"/>
    <property type="match status" value="1"/>
</dbReference>
<dbReference type="EMBL" id="JBGMEK010000089">
    <property type="protein sequence ID" value="MFA0813374.1"/>
    <property type="molecule type" value="Genomic_DNA"/>
</dbReference>
<evidence type="ECO:0000259" key="11">
    <source>
        <dbReference type="Pfam" id="PF02558"/>
    </source>
</evidence>
<keyword evidence="7 10" id="KW-0560">Oxidoreductase</keyword>
<dbReference type="SUPFAM" id="SSF48179">
    <property type="entry name" value="6-phosphogluconate dehydrogenase C-terminal domain-like"/>
    <property type="match status" value="1"/>
</dbReference>
<comment type="function">
    <text evidence="10">Catalyzes the NADPH-dependent reduction of ketopantoate into pantoic acid.</text>
</comment>
<dbReference type="InterPro" id="IPR013328">
    <property type="entry name" value="6PGD_dom2"/>
</dbReference>
<dbReference type="Gene3D" id="1.10.1040.10">
    <property type="entry name" value="N-(1-d-carboxylethyl)-l-norvaline Dehydrogenase, domain 2"/>
    <property type="match status" value="1"/>
</dbReference>
<evidence type="ECO:0000256" key="5">
    <source>
        <dbReference type="ARBA" id="ARBA00022655"/>
    </source>
</evidence>
<name>A0ABV4P4V8_9GAMM</name>
<dbReference type="InterPro" id="IPR003710">
    <property type="entry name" value="ApbA"/>
</dbReference>
<evidence type="ECO:0000256" key="10">
    <source>
        <dbReference type="RuleBase" id="RU362068"/>
    </source>
</evidence>
<keyword evidence="6 10" id="KW-0521">NADP</keyword>
<evidence type="ECO:0000256" key="9">
    <source>
        <dbReference type="ARBA" id="ARBA00048793"/>
    </source>
</evidence>
<dbReference type="InterPro" id="IPR013752">
    <property type="entry name" value="KPA_reductase"/>
</dbReference>
<evidence type="ECO:0000256" key="1">
    <source>
        <dbReference type="ARBA" id="ARBA00004994"/>
    </source>
</evidence>
<gene>
    <name evidence="13" type="ORF">ACCI49_20960</name>
</gene>
<dbReference type="InterPro" id="IPR051402">
    <property type="entry name" value="KPR-Related"/>
</dbReference>
<evidence type="ECO:0000256" key="3">
    <source>
        <dbReference type="ARBA" id="ARBA00013014"/>
    </source>
</evidence>
<dbReference type="Pfam" id="PF02558">
    <property type="entry name" value="ApbA"/>
    <property type="match status" value="1"/>
</dbReference>
<dbReference type="InterPro" id="IPR036291">
    <property type="entry name" value="NAD(P)-bd_dom_sf"/>
</dbReference>
<evidence type="ECO:0000256" key="4">
    <source>
        <dbReference type="ARBA" id="ARBA00019465"/>
    </source>
</evidence>
<accession>A0ABV4P4V8</accession>
<protein>
    <recommendedName>
        <fullName evidence="4 10">2-dehydropantoate 2-reductase</fullName>
        <ecNumber evidence="3 10">1.1.1.169</ecNumber>
    </recommendedName>
    <alternativeName>
        <fullName evidence="8 10">Ketopantoate reductase</fullName>
    </alternativeName>
</protein>
<evidence type="ECO:0000313" key="14">
    <source>
        <dbReference type="Proteomes" id="UP001569428"/>
    </source>
</evidence>
<keyword evidence="5 10" id="KW-0566">Pantothenate biosynthesis</keyword>
<dbReference type="RefSeq" id="WP_371841182.1">
    <property type="nucleotide sequence ID" value="NZ_JBGMEK010000089.1"/>
</dbReference>
<comment type="catalytic activity">
    <reaction evidence="9 10">
        <text>(R)-pantoate + NADP(+) = 2-dehydropantoate + NADPH + H(+)</text>
        <dbReference type="Rhea" id="RHEA:16233"/>
        <dbReference type="ChEBI" id="CHEBI:11561"/>
        <dbReference type="ChEBI" id="CHEBI:15378"/>
        <dbReference type="ChEBI" id="CHEBI:15980"/>
        <dbReference type="ChEBI" id="CHEBI:57783"/>
        <dbReference type="ChEBI" id="CHEBI:58349"/>
        <dbReference type="EC" id="1.1.1.169"/>
    </reaction>
</comment>
<evidence type="ECO:0000256" key="8">
    <source>
        <dbReference type="ARBA" id="ARBA00032024"/>
    </source>
</evidence>
<feature type="domain" description="Ketopantoate reductase C-terminal" evidence="12">
    <location>
        <begin position="177"/>
        <end position="303"/>
    </location>
</feature>
<dbReference type="GO" id="GO:0008677">
    <property type="term" value="F:2-dehydropantoate 2-reductase activity"/>
    <property type="evidence" value="ECO:0007669"/>
    <property type="project" value="UniProtKB-EC"/>
</dbReference>
<keyword evidence="14" id="KW-1185">Reference proteome</keyword>
<dbReference type="InterPro" id="IPR013332">
    <property type="entry name" value="KPR_N"/>
</dbReference>
<reference evidence="13 14" key="1">
    <citation type="submission" date="2024-08" db="EMBL/GenBank/DDBJ databases">
        <authorList>
            <person name="Ishaq N."/>
        </authorList>
    </citation>
    <scope>NUCLEOTIDE SEQUENCE [LARGE SCALE GENOMIC DNA]</scope>
    <source>
        <strain evidence="13 14">DSM 18651</strain>
    </source>
</reference>